<dbReference type="GO" id="GO:0003677">
    <property type="term" value="F:DNA binding"/>
    <property type="evidence" value="ECO:0007669"/>
    <property type="project" value="UniProtKB-UniRule"/>
</dbReference>
<organism evidence="6 7">
    <name type="scientific">Aquisalimonas asiatica</name>
    <dbReference type="NCBI Taxonomy" id="406100"/>
    <lineage>
        <taxon>Bacteria</taxon>
        <taxon>Pseudomonadati</taxon>
        <taxon>Pseudomonadota</taxon>
        <taxon>Gammaproteobacteria</taxon>
        <taxon>Chromatiales</taxon>
        <taxon>Ectothiorhodospiraceae</taxon>
        <taxon>Aquisalimonas</taxon>
    </lineage>
</organism>
<dbReference type="Proteomes" id="UP000199657">
    <property type="component" value="Unassembled WGS sequence"/>
</dbReference>
<feature type="domain" description="HTH tetR-type" evidence="5">
    <location>
        <begin position="3"/>
        <end position="63"/>
    </location>
</feature>
<dbReference type="AlphaFoldDB" id="A0A1H8Q067"/>
<dbReference type="PROSITE" id="PS50977">
    <property type="entry name" value="HTH_TETR_2"/>
    <property type="match status" value="1"/>
</dbReference>
<dbReference type="InterPro" id="IPR054156">
    <property type="entry name" value="YxaF_TetR_C"/>
</dbReference>
<evidence type="ECO:0000256" key="3">
    <source>
        <dbReference type="ARBA" id="ARBA00023163"/>
    </source>
</evidence>
<reference evidence="6 7" key="1">
    <citation type="submission" date="2016-10" db="EMBL/GenBank/DDBJ databases">
        <authorList>
            <person name="de Groot N.N."/>
        </authorList>
    </citation>
    <scope>NUCLEOTIDE SEQUENCE [LARGE SCALE GENOMIC DNA]</scope>
    <source>
        <strain evidence="6 7">CGMCC 1.6291</strain>
    </source>
</reference>
<dbReference type="InterPro" id="IPR009057">
    <property type="entry name" value="Homeodomain-like_sf"/>
</dbReference>
<keyword evidence="3" id="KW-0804">Transcription</keyword>
<dbReference type="Gene3D" id="1.10.357.10">
    <property type="entry name" value="Tetracycline Repressor, domain 2"/>
    <property type="match status" value="1"/>
</dbReference>
<dbReference type="STRING" id="406100.SAMN04488052_101266"/>
<dbReference type="SUPFAM" id="SSF48498">
    <property type="entry name" value="Tetracyclin repressor-like, C-terminal domain"/>
    <property type="match status" value="1"/>
</dbReference>
<keyword evidence="7" id="KW-1185">Reference proteome</keyword>
<evidence type="ECO:0000259" key="5">
    <source>
        <dbReference type="PROSITE" id="PS50977"/>
    </source>
</evidence>
<evidence type="ECO:0000313" key="7">
    <source>
        <dbReference type="Proteomes" id="UP000199657"/>
    </source>
</evidence>
<evidence type="ECO:0000256" key="2">
    <source>
        <dbReference type="ARBA" id="ARBA00023125"/>
    </source>
</evidence>
<sequence>MAKDTKERMIEATARLIQLRGLHGVSLSEILSESGAPRGSLYFHFPGGKESVVLAAMQATINEATEILDACLTEATDPAAGVRAFFEAAAAEMANTEYAFGCPVAPIILDAPGMDSELASACRAALDEWTAMYRNALVAAGAEHGRAERLALTIVASLEGALIMARGTRDASLIREVGDEMGMMVSQALTPPHH</sequence>
<proteinExistence type="predicted"/>
<evidence type="ECO:0000256" key="1">
    <source>
        <dbReference type="ARBA" id="ARBA00023015"/>
    </source>
</evidence>
<evidence type="ECO:0000256" key="4">
    <source>
        <dbReference type="PROSITE-ProRule" id="PRU00335"/>
    </source>
</evidence>
<dbReference type="PANTHER" id="PTHR47506:SF3">
    <property type="entry name" value="HTH-TYPE TRANSCRIPTIONAL REGULATOR LMRA"/>
    <property type="match status" value="1"/>
</dbReference>
<dbReference type="Pfam" id="PF00440">
    <property type="entry name" value="TetR_N"/>
    <property type="match status" value="1"/>
</dbReference>
<dbReference type="OrthoDB" id="4541465at2"/>
<name>A0A1H8Q067_9GAMM</name>
<evidence type="ECO:0000313" key="6">
    <source>
        <dbReference type="EMBL" id="SEO47580.1"/>
    </source>
</evidence>
<dbReference type="RefSeq" id="WP_091639257.1">
    <property type="nucleotide sequence ID" value="NZ_FOEG01000001.1"/>
</dbReference>
<feature type="DNA-binding region" description="H-T-H motif" evidence="4">
    <location>
        <begin position="26"/>
        <end position="45"/>
    </location>
</feature>
<protein>
    <submittedName>
        <fullName evidence="6">Transcriptional regulator, TetR family</fullName>
    </submittedName>
</protein>
<dbReference type="Pfam" id="PF21993">
    <property type="entry name" value="TetR_C_13_2"/>
    <property type="match status" value="1"/>
</dbReference>
<dbReference type="PANTHER" id="PTHR47506">
    <property type="entry name" value="TRANSCRIPTIONAL REGULATORY PROTEIN"/>
    <property type="match status" value="1"/>
</dbReference>
<dbReference type="InterPro" id="IPR036271">
    <property type="entry name" value="Tet_transcr_reg_TetR-rel_C_sf"/>
</dbReference>
<dbReference type="SUPFAM" id="SSF46689">
    <property type="entry name" value="Homeodomain-like"/>
    <property type="match status" value="1"/>
</dbReference>
<keyword evidence="1" id="KW-0805">Transcription regulation</keyword>
<accession>A0A1H8Q067</accession>
<keyword evidence="2 4" id="KW-0238">DNA-binding</keyword>
<gene>
    <name evidence="6" type="ORF">SAMN04488052_101266</name>
</gene>
<dbReference type="InterPro" id="IPR001647">
    <property type="entry name" value="HTH_TetR"/>
</dbReference>
<dbReference type="EMBL" id="FOEG01000001">
    <property type="protein sequence ID" value="SEO47580.1"/>
    <property type="molecule type" value="Genomic_DNA"/>
</dbReference>